<dbReference type="AlphaFoldDB" id="A0A8E2AMH4"/>
<evidence type="ECO:0000259" key="2">
    <source>
        <dbReference type="Pfam" id="PF00248"/>
    </source>
</evidence>
<keyword evidence="4" id="KW-1185">Reference proteome</keyword>
<accession>A0A8E2AMH4</accession>
<sequence length="160" mass="18108">MQNHALTHRLRPFVSMQNHHSLVYREEEREILPTLKTFGVGAIPWSPRSLGQTTKLDLDLRLLRYSRYQQCRDSHHRAPVSGRVRTLASLEELAKKKGVSMAQIAVALSLYKDGTTAPIVGTTSLKNVENIISAVNLKLTDEEIKFLEEPYEPLPHAGHM</sequence>
<feature type="domain" description="NADP-dependent oxidoreductase" evidence="2">
    <location>
        <begin position="6"/>
        <end position="149"/>
    </location>
</feature>
<dbReference type="InterPro" id="IPR023210">
    <property type="entry name" value="NADP_OxRdtase_dom"/>
</dbReference>
<dbReference type="InterPro" id="IPR050523">
    <property type="entry name" value="AKR_Detox_Biosynth"/>
</dbReference>
<dbReference type="InterPro" id="IPR036812">
    <property type="entry name" value="NAD(P)_OxRdtase_dom_sf"/>
</dbReference>
<name>A0A8E2AMH4_9APHY</name>
<dbReference type="EMBL" id="KV722492">
    <property type="protein sequence ID" value="OCH87246.1"/>
    <property type="molecule type" value="Genomic_DNA"/>
</dbReference>
<gene>
    <name evidence="3" type="ORF">OBBRIDRAFT_736494</name>
</gene>
<evidence type="ECO:0000256" key="1">
    <source>
        <dbReference type="ARBA" id="ARBA00023002"/>
    </source>
</evidence>
<dbReference type="OrthoDB" id="48988at2759"/>
<dbReference type="SUPFAM" id="SSF51430">
    <property type="entry name" value="NAD(P)-linked oxidoreductase"/>
    <property type="match status" value="1"/>
</dbReference>
<dbReference type="Gene3D" id="3.20.20.100">
    <property type="entry name" value="NADP-dependent oxidoreductase domain"/>
    <property type="match status" value="1"/>
</dbReference>
<dbReference type="Pfam" id="PF00248">
    <property type="entry name" value="Aldo_ket_red"/>
    <property type="match status" value="1"/>
</dbReference>
<reference evidence="3 4" key="1">
    <citation type="submission" date="2016-07" db="EMBL/GenBank/DDBJ databases">
        <title>Draft genome of the white-rot fungus Obba rivulosa 3A-2.</title>
        <authorList>
            <consortium name="DOE Joint Genome Institute"/>
            <person name="Miettinen O."/>
            <person name="Riley R."/>
            <person name="Acob R."/>
            <person name="Barry K."/>
            <person name="Cullen D."/>
            <person name="De Vries R."/>
            <person name="Hainaut M."/>
            <person name="Hatakka A."/>
            <person name="Henrissat B."/>
            <person name="Hilden K."/>
            <person name="Kuo R."/>
            <person name="Labutti K."/>
            <person name="Lipzen A."/>
            <person name="Makela M.R."/>
            <person name="Sandor L."/>
            <person name="Spatafora J.W."/>
            <person name="Grigoriev I.V."/>
            <person name="Hibbett D.S."/>
        </authorList>
    </citation>
    <scope>NUCLEOTIDE SEQUENCE [LARGE SCALE GENOMIC DNA]</scope>
    <source>
        <strain evidence="3 4">3A-2</strain>
    </source>
</reference>
<dbReference type="GO" id="GO:0016491">
    <property type="term" value="F:oxidoreductase activity"/>
    <property type="evidence" value="ECO:0007669"/>
    <property type="project" value="UniProtKB-KW"/>
</dbReference>
<keyword evidence="1" id="KW-0560">Oxidoreductase</keyword>
<protein>
    <submittedName>
        <fullName evidence="3">Aldo/keto reductase</fullName>
    </submittedName>
</protein>
<evidence type="ECO:0000313" key="3">
    <source>
        <dbReference type="EMBL" id="OCH87246.1"/>
    </source>
</evidence>
<dbReference type="PANTHER" id="PTHR43364">
    <property type="entry name" value="NADH-SPECIFIC METHYLGLYOXAL REDUCTASE-RELATED"/>
    <property type="match status" value="1"/>
</dbReference>
<evidence type="ECO:0000313" key="4">
    <source>
        <dbReference type="Proteomes" id="UP000250043"/>
    </source>
</evidence>
<dbReference type="PANTHER" id="PTHR43364:SF4">
    <property type="entry name" value="NAD(P)-LINKED OXIDOREDUCTASE SUPERFAMILY PROTEIN"/>
    <property type="match status" value="1"/>
</dbReference>
<dbReference type="Proteomes" id="UP000250043">
    <property type="component" value="Unassembled WGS sequence"/>
</dbReference>
<organism evidence="3 4">
    <name type="scientific">Obba rivulosa</name>
    <dbReference type="NCBI Taxonomy" id="1052685"/>
    <lineage>
        <taxon>Eukaryota</taxon>
        <taxon>Fungi</taxon>
        <taxon>Dikarya</taxon>
        <taxon>Basidiomycota</taxon>
        <taxon>Agaricomycotina</taxon>
        <taxon>Agaricomycetes</taxon>
        <taxon>Polyporales</taxon>
        <taxon>Gelatoporiaceae</taxon>
        <taxon>Obba</taxon>
    </lineage>
</organism>
<proteinExistence type="predicted"/>